<name>A0AAD5SNF2_9FUNG</name>
<gene>
    <name evidence="2" type="ORF">HK097_000920</name>
</gene>
<comment type="caution">
    <text evidence="2">The sequence shown here is derived from an EMBL/GenBank/DDBJ whole genome shotgun (WGS) entry which is preliminary data.</text>
</comment>
<organism evidence="2 3">
    <name type="scientific">Rhizophlyctis rosea</name>
    <dbReference type="NCBI Taxonomy" id="64517"/>
    <lineage>
        <taxon>Eukaryota</taxon>
        <taxon>Fungi</taxon>
        <taxon>Fungi incertae sedis</taxon>
        <taxon>Chytridiomycota</taxon>
        <taxon>Chytridiomycota incertae sedis</taxon>
        <taxon>Chytridiomycetes</taxon>
        <taxon>Rhizophlyctidales</taxon>
        <taxon>Rhizophlyctidaceae</taxon>
        <taxon>Rhizophlyctis</taxon>
    </lineage>
</organism>
<feature type="compositionally biased region" description="Low complexity" evidence="1">
    <location>
        <begin position="178"/>
        <end position="197"/>
    </location>
</feature>
<protein>
    <submittedName>
        <fullName evidence="2">Uncharacterized protein</fullName>
    </submittedName>
</protein>
<reference evidence="2" key="1">
    <citation type="submission" date="2020-05" db="EMBL/GenBank/DDBJ databases">
        <title>Phylogenomic resolution of chytrid fungi.</title>
        <authorList>
            <person name="Stajich J.E."/>
            <person name="Amses K."/>
            <person name="Simmons R."/>
            <person name="Seto K."/>
            <person name="Myers J."/>
            <person name="Bonds A."/>
            <person name="Quandt C.A."/>
            <person name="Barry K."/>
            <person name="Liu P."/>
            <person name="Grigoriev I."/>
            <person name="Longcore J.E."/>
            <person name="James T.Y."/>
        </authorList>
    </citation>
    <scope>NUCLEOTIDE SEQUENCE</scope>
    <source>
        <strain evidence="2">JEL0318</strain>
    </source>
</reference>
<keyword evidence="3" id="KW-1185">Reference proteome</keyword>
<dbReference type="Proteomes" id="UP001212841">
    <property type="component" value="Unassembled WGS sequence"/>
</dbReference>
<accession>A0AAD5SNF2</accession>
<evidence type="ECO:0000313" key="3">
    <source>
        <dbReference type="Proteomes" id="UP001212841"/>
    </source>
</evidence>
<feature type="region of interest" description="Disordered" evidence="1">
    <location>
        <begin position="173"/>
        <end position="197"/>
    </location>
</feature>
<evidence type="ECO:0000256" key="1">
    <source>
        <dbReference type="SAM" id="MobiDB-lite"/>
    </source>
</evidence>
<sequence>MHNLYFFRHMITGKVLVSPYFQLIKYGGQPSLLNQIFEHRPQNHIRPDHWVPYAVLTGIKKPRTVLSIQSEVLGPRVRPDGKTGAYSKSLSKLPLSRSGKKEPFEAEWTVPEMVKDRTVALCRALNENAEVRKEVDGVLNAVEGIGAESGVVGGITDSKPGTSGSEGLLGNFGGLPNTSTTESTASSLSSSTTSSSASTDLGLAYTLWFERDEFRQVAEDAGLQWPLYVEVKKLRNRLNRYPMVPGFNMETLESDWASLKGMGLLPKKEEKPIQWRKVLAQKSHRNKDRDAKGIWRW</sequence>
<proteinExistence type="predicted"/>
<dbReference type="AlphaFoldDB" id="A0AAD5SNF2"/>
<evidence type="ECO:0000313" key="2">
    <source>
        <dbReference type="EMBL" id="KAJ3054749.1"/>
    </source>
</evidence>
<dbReference type="EMBL" id="JADGJD010000118">
    <property type="protein sequence ID" value="KAJ3054749.1"/>
    <property type="molecule type" value="Genomic_DNA"/>
</dbReference>